<reference evidence="1" key="1">
    <citation type="journal article" date="2021" name="mSystems">
        <title>Bacteria and Archaea Synergistically Convert Glycine Betaine to Biogenic Methane in the Formosa Cold Seep of the South China Sea.</title>
        <authorList>
            <person name="Li L."/>
            <person name="Zhang W."/>
            <person name="Zhang S."/>
            <person name="Song L."/>
            <person name="Sun Q."/>
            <person name="Zhang H."/>
            <person name="Xiang H."/>
            <person name="Dong X."/>
        </authorList>
    </citation>
    <scope>NUCLEOTIDE SEQUENCE</scope>
    <source>
        <strain evidence="1">ZWT</strain>
    </source>
</reference>
<name>A0A9J6P7D6_9CLOT</name>
<organism evidence="1 2">
    <name type="scientific">Oceanirhabdus seepicola</name>
    <dbReference type="NCBI Taxonomy" id="2828781"/>
    <lineage>
        <taxon>Bacteria</taxon>
        <taxon>Bacillati</taxon>
        <taxon>Bacillota</taxon>
        <taxon>Clostridia</taxon>
        <taxon>Eubacteriales</taxon>
        <taxon>Clostridiaceae</taxon>
        <taxon>Oceanirhabdus</taxon>
    </lineage>
</organism>
<evidence type="ECO:0000313" key="2">
    <source>
        <dbReference type="Proteomes" id="UP001056429"/>
    </source>
</evidence>
<sequence>MKNKLLKWKENDWNIPEEVNKYELALELMENLKSTDPVLRDRLSLNCLWRIIYLDMLSKREANNLLELALSEEHLFHKLGSMEDDSVFNRAFTALTIHAIINYHNNKLEETGEATLSKEVIIEALDKVMEFFKKEKDVRGYVDVKGWAHSVAHTGDALASFAESIELDKEHMIDILKGVREKVSIDYYVYKNEEAERITTAIMNISNRDDIKDEDIIEWIRSFSEIEQPEEHPNYHYFRENVKNFLRSVYFRFKIKGVNLAILNEIEDVLNKINERFNEFI</sequence>
<dbReference type="EMBL" id="JAGSOJ010000005">
    <property type="protein sequence ID" value="MCM1992172.1"/>
    <property type="molecule type" value="Genomic_DNA"/>
</dbReference>
<proteinExistence type="predicted"/>
<accession>A0A9J6P7D6</accession>
<dbReference type="Pfam" id="PF10978">
    <property type="entry name" value="DUF2785"/>
    <property type="match status" value="1"/>
</dbReference>
<keyword evidence="2" id="KW-1185">Reference proteome</keyword>
<protein>
    <submittedName>
        <fullName evidence="1">DUF2785 domain-containing protein</fullName>
    </submittedName>
</protein>
<comment type="caution">
    <text evidence="1">The sequence shown here is derived from an EMBL/GenBank/DDBJ whole genome shotgun (WGS) entry which is preliminary data.</text>
</comment>
<dbReference type="Proteomes" id="UP001056429">
    <property type="component" value="Unassembled WGS sequence"/>
</dbReference>
<dbReference type="InterPro" id="IPR021247">
    <property type="entry name" value="DUF2785"/>
</dbReference>
<dbReference type="RefSeq" id="WP_250861338.1">
    <property type="nucleotide sequence ID" value="NZ_JAGSOJ010000005.1"/>
</dbReference>
<gene>
    <name evidence="1" type="ORF">KDK92_20820</name>
</gene>
<reference evidence="1" key="2">
    <citation type="submission" date="2021-04" db="EMBL/GenBank/DDBJ databases">
        <authorList>
            <person name="Dong X."/>
        </authorList>
    </citation>
    <scope>NUCLEOTIDE SEQUENCE</scope>
    <source>
        <strain evidence="1">ZWT</strain>
    </source>
</reference>
<evidence type="ECO:0000313" key="1">
    <source>
        <dbReference type="EMBL" id="MCM1992172.1"/>
    </source>
</evidence>
<dbReference type="AlphaFoldDB" id="A0A9J6P7D6"/>